<dbReference type="OrthoDB" id="219241at2"/>
<dbReference type="AlphaFoldDB" id="H7EHQ7"/>
<dbReference type="Proteomes" id="UP000003571">
    <property type="component" value="Unassembled WGS sequence"/>
</dbReference>
<accession>H7EHQ7</accession>
<reference evidence="1 2" key="1">
    <citation type="submission" date="2011-09" db="EMBL/GenBank/DDBJ databases">
        <title>The draft genome of Treponema saccharophilum DSM 2985.</title>
        <authorList>
            <consortium name="US DOE Joint Genome Institute (JGI-PGF)"/>
            <person name="Lucas S."/>
            <person name="Copeland A."/>
            <person name="Lapidus A."/>
            <person name="Glavina del Rio T."/>
            <person name="Dalin E."/>
            <person name="Tice H."/>
            <person name="Bruce D."/>
            <person name="Goodwin L."/>
            <person name="Pitluck S."/>
            <person name="Peters L."/>
            <person name="Kyrpides N."/>
            <person name="Mavromatis K."/>
            <person name="Ivanova N."/>
            <person name="Markowitz V."/>
            <person name="Cheng J.-F."/>
            <person name="Hugenholtz P."/>
            <person name="Woyke T."/>
            <person name="Wu D."/>
            <person name="Gronow S."/>
            <person name="Wellnitz S."/>
            <person name="Brambilla E."/>
            <person name="Klenk H.-P."/>
            <person name="Eisen J.A."/>
        </authorList>
    </citation>
    <scope>NUCLEOTIDE SEQUENCE [LARGE SCALE GENOMIC DNA]</scope>
    <source>
        <strain evidence="1 2">DSM 2985</strain>
    </source>
</reference>
<dbReference type="PATRIC" id="fig|907348.3.peg.331"/>
<comment type="caution">
    <text evidence="1">The sequence shown here is derived from an EMBL/GenBank/DDBJ whole genome shotgun (WGS) entry which is preliminary data.</text>
</comment>
<dbReference type="STRING" id="907348.TresaDRAFT_2273"/>
<dbReference type="eggNOG" id="ENOG502Z7VC">
    <property type="taxonomic scope" value="Bacteria"/>
</dbReference>
<dbReference type="EMBL" id="AGRW01000030">
    <property type="protein sequence ID" value="EIC02847.1"/>
    <property type="molecule type" value="Genomic_DNA"/>
</dbReference>
<gene>
    <name evidence="1" type="ORF">TresaDRAFT_2273</name>
</gene>
<organism evidence="1 2">
    <name type="scientific">Treponema saccharophilum DSM 2985</name>
    <dbReference type="NCBI Taxonomy" id="907348"/>
    <lineage>
        <taxon>Bacteria</taxon>
        <taxon>Pseudomonadati</taxon>
        <taxon>Spirochaetota</taxon>
        <taxon>Spirochaetia</taxon>
        <taxon>Spirochaetales</taxon>
        <taxon>Treponemataceae</taxon>
        <taxon>Treponema</taxon>
    </lineage>
</organism>
<dbReference type="RefSeq" id="WP_002702259.1">
    <property type="nucleotide sequence ID" value="NZ_AGRW01000030.1"/>
</dbReference>
<proteinExistence type="predicted"/>
<sequence>MKKNVSGSMVTMDGEEFYKIENFDAMNDFFMTIASSSDVWNFCWAQGGISAGRRNCELPIFPYCTSDKIKDTKGCTGPVSIIKIKGDGKRSIVWQPFGNLFSTGAKRYEDGIGIQRNIYKNMNGSKVWFEEVNFVAGLSCRYGWTSSAKYGLVRLFRIENLTDRKVDLSVLDGCRNIMPSPCPSTLQNERSVLLDAYRKGEVDADANIALFTLSSTVTDMAEPSESLTTNVSWFTTNDPVVVSDRAVELFMEDKTDLLLAQEGELNGKRGECYIIHRSTLSGRSAECWEQVFDVGYDSARLAELEAEIGDRGKAWKILEDDIRETDARLTAKIAAADGIQRSGNPIADLHHRTNVMFNIMRGGIFTDGGRIPVADFIDFAEKRNVSLGWKMRGVLANAGLAATAKISRDKLKSVIQAEENPQMTRLFFEYLPLTFSRRHGDPSRPWNKFDIDVRSLDGSDKINYEGNWRDIFQNWESLLWSYPEYSANVVAVFVDAMTVDGFNPYRISRRGIDWEVPEPGNPWAQFGYWGDHQVVYLQRIIEFLWNFDRGELLSMMSERIFSTADIPYRLKGYNEILSDPRHSLRFDNAIDSAVRAREKEFGTDARSIVEWDGSLQLTTLSTKLIQLILAKVLNHIPGAGIWMNTQRPEWNDANNALAGYGTSVVTMCHLERMLSFLAKLFDTAGDVMVDSTVAGCLNDAAEIYRQFSLDESAAMDDKKRKSFADAAGLLFERERNALYERGFGNGLDKISGKKIATYMRLFRDGIKRSIAENMRDDGLFHSYNSIVISDDGIKIERLKLMLEGQVAALGCSLLTKNEKKTMCAALHKSALYEENQRSYLLYPNERLPKFKEKNRISRDEMKGLERFATRQCGMVLVEDRNGTFHFNHLFRNAACMTEYLDHLPQEEQPGADERKALLELYEKVFHHRTFTGRSGTFYAYEGLGSIYWHMVSKLLIAVQENISNSRDPLFSFYKDVKNGLGSAKQPADYGAFPCDPYSHTPYKRGAQQPGMTGQVKEEILGRWMELGLGMQCGKASFAPSYLEKGDFDESGKICFSWCGTSIEYDRNMTDAMNVVFSDGTERTFPTRVLPEEESRLLFSRSGKITLIRVRP</sequence>
<evidence type="ECO:0000313" key="2">
    <source>
        <dbReference type="Proteomes" id="UP000003571"/>
    </source>
</evidence>
<protein>
    <submittedName>
        <fullName evidence="1">Uncharacterized protein</fullName>
    </submittedName>
</protein>
<keyword evidence="2" id="KW-1185">Reference proteome</keyword>
<name>H7EHQ7_9SPIR</name>
<evidence type="ECO:0000313" key="1">
    <source>
        <dbReference type="EMBL" id="EIC02847.1"/>
    </source>
</evidence>